<dbReference type="Proteomes" id="UP001177003">
    <property type="component" value="Chromosome 8"/>
</dbReference>
<dbReference type="Gene3D" id="2.80.10.50">
    <property type="match status" value="1"/>
</dbReference>
<dbReference type="PANTHER" id="PTHR33107">
    <property type="entry name" value="KUNITZ TRYPSIN INHIBITOR 2"/>
    <property type="match status" value="1"/>
</dbReference>
<evidence type="ECO:0000313" key="3">
    <source>
        <dbReference type="EMBL" id="CAI9297034.1"/>
    </source>
</evidence>
<dbReference type="EMBL" id="OX465084">
    <property type="protein sequence ID" value="CAI9297034.1"/>
    <property type="molecule type" value="Genomic_DNA"/>
</dbReference>
<dbReference type="GO" id="GO:0004866">
    <property type="term" value="F:endopeptidase inhibitor activity"/>
    <property type="evidence" value="ECO:0007669"/>
    <property type="project" value="InterPro"/>
</dbReference>
<feature type="signal peptide" evidence="2">
    <location>
        <begin position="1"/>
        <end position="22"/>
    </location>
</feature>
<name>A0AA35ZRM4_LACSI</name>
<dbReference type="PANTHER" id="PTHR33107:SF88">
    <property type="entry name" value="PROTEINASE INHIBITOR I3"/>
    <property type="match status" value="1"/>
</dbReference>
<keyword evidence="4" id="KW-1185">Reference proteome</keyword>
<dbReference type="AlphaFoldDB" id="A0AA35ZRM4"/>
<keyword evidence="2" id="KW-0732">Signal</keyword>
<dbReference type="PROSITE" id="PS00283">
    <property type="entry name" value="SOYBEAN_KUNITZ"/>
    <property type="match status" value="1"/>
</dbReference>
<dbReference type="CDD" id="cd00178">
    <property type="entry name" value="beta-trefoil_STI"/>
    <property type="match status" value="1"/>
</dbReference>
<dbReference type="Pfam" id="PF00197">
    <property type="entry name" value="Kunitz_legume"/>
    <property type="match status" value="1"/>
</dbReference>
<reference evidence="3" key="1">
    <citation type="submission" date="2023-04" db="EMBL/GenBank/DDBJ databases">
        <authorList>
            <person name="Vijverberg K."/>
            <person name="Xiong W."/>
            <person name="Schranz E."/>
        </authorList>
    </citation>
    <scope>NUCLEOTIDE SEQUENCE</scope>
</reference>
<gene>
    <name evidence="3" type="ORF">LSALG_LOCUS35870</name>
</gene>
<evidence type="ECO:0000256" key="2">
    <source>
        <dbReference type="SAM" id="SignalP"/>
    </source>
</evidence>
<protein>
    <submittedName>
        <fullName evidence="3">Uncharacterized protein</fullName>
    </submittedName>
</protein>
<dbReference type="InterPro" id="IPR056368">
    <property type="entry name" value="KTI1"/>
</dbReference>
<evidence type="ECO:0000313" key="4">
    <source>
        <dbReference type="Proteomes" id="UP001177003"/>
    </source>
</evidence>
<feature type="chain" id="PRO_5041328552" evidence="2">
    <location>
        <begin position="23"/>
        <end position="215"/>
    </location>
</feature>
<evidence type="ECO:0000256" key="1">
    <source>
        <dbReference type="ARBA" id="ARBA00005440"/>
    </source>
</evidence>
<comment type="similarity">
    <text evidence="1">Belongs to the protease inhibitor I3 (leguminous Kunitz-type inhibitor) family.</text>
</comment>
<dbReference type="InterPro" id="IPR002160">
    <property type="entry name" value="Prot_inh_Kunz-lg"/>
</dbReference>
<sequence>MKPSSLSCVLLRLFIIVTTCSISSITTVISDDVVDITGDLVRNGGKYYIIPMEGSDYPTPTMRGRIKLTDSIYGEKICPLVVVLDPSDDKLGDGFYFSQLTRQLYLDSSNIRIDSGPPVGECEASTSWTIPDAEGEAPSNLITTGGGIYGVFQVVRYRPISLDRVFRPPTYMLQYCPETCFNISLYSYNGLTRLASSGDTPFEFGFLKAQASNEI</sequence>
<proteinExistence type="inferred from homology"/>
<dbReference type="SMART" id="SM00452">
    <property type="entry name" value="STI"/>
    <property type="match status" value="1"/>
</dbReference>
<dbReference type="InterPro" id="IPR011065">
    <property type="entry name" value="Kunitz_inhibitor_STI-like_sf"/>
</dbReference>
<dbReference type="SUPFAM" id="SSF50386">
    <property type="entry name" value="STI-like"/>
    <property type="match status" value="1"/>
</dbReference>
<organism evidence="3 4">
    <name type="scientific">Lactuca saligna</name>
    <name type="common">Willowleaf lettuce</name>
    <dbReference type="NCBI Taxonomy" id="75948"/>
    <lineage>
        <taxon>Eukaryota</taxon>
        <taxon>Viridiplantae</taxon>
        <taxon>Streptophyta</taxon>
        <taxon>Embryophyta</taxon>
        <taxon>Tracheophyta</taxon>
        <taxon>Spermatophyta</taxon>
        <taxon>Magnoliopsida</taxon>
        <taxon>eudicotyledons</taxon>
        <taxon>Gunneridae</taxon>
        <taxon>Pentapetalae</taxon>
        <taxon>asterids</taxon>
        <taxon>campanulids</taxon>
        <taxon>Asterales</taxon>
        <taxon>Asteraceae</taxon>
        <taxon>Cichorioideae</taxon>
        <taxon>Cichorieae</taxon>
        <taxon>Lactucinae</taxon>
        <taxon>Lactuca</taxon>
    </lineage>
</organism>
<accession>A0AA35ZRM4</accession>